<feature type="transmembrane region" description="Helical" evidence="1">
    <location>
        <begin position="56"/>
        <end position="79"/>
    </location>
</feature>
<feature type="transmembrane region" description="Helical" evidence="1">
    <location>
        <begin position="22"/>
        <end position="44"/>
    </location>
</feature>
<reference evidence="2 3" key="1">
    <citation type="journal article" date="2016" name="Nat. Commun.">
        <title>Ectomycorrhizal ecology is imprinted in the genome of the dominant symbiotic fungus Cenococcum geophilum.</title>
        <authorList>
            <consortium name="DOE Joint Genome Institute"/>
            <person name="Peter M."/>
            <person name="Kohler A."/>
            <person name="Ohm R.A."/>
            <person name="Kuo A."/>
            <person name="Krutzmann J."/>
            <person name="Morin E."/>
            <person name="Arend M."/>
            <person name="Barry K.W."/>
            <person name="Binder M."/>
            <person name="Choi C."/>
            <person name="Clum A."/>
            <person name="Copeland A."/>
            <person name="Grisel N."/>
            <person name="Haridas S."/>
            <person name="Kipfer T."/>
            <person name="LaButti K."/>
            <person name="Lindquist E."/>
            <person name="Lipzen A."/>
            <person name="Maire R."/>
            <person name="Meier B."/>
            <person name="Mihaltcheva S."/>
            <person name="Molinier V."/>
            <person name="Murat C."/>
            <person name="Poggeler S."/>
            <person name="Quandt C.A."/>
            <person name="Sperisen C."/>
            <person name="Tritt A."/>
            <person name="Tisserant E."/>
            <person name="Crous P.W."/>
            <person name="Henrissat B."/>
            <person name="Nehls U."/>
            <person name="Egli S."/>
            <person name="Spatafora J.W."/>
            <person name="Grigoriev I.V."/>
            <person name="Martin F.M."/>
        </authorList>
    </citation>
    <scope>NUCLEOTIDE SEQUENCE [LARGE SCALE GENOMIC DNA]</scope>
    <source>
        <strain evidence="2 3">CBS 459.81</strain>
    </source>
</reference>
<sequence length="188" mass="21104">MARTVASAVVVREKYYWPDAQLNIWTIIMLVTASTILGVFAEFMQIQNQMRLPTPWLFPYGVSVGALAIIFIFIELILIAQRRLLPGVMMLLSFILLVLFITGVIATSIQLFSGPNISNQCSTYVNNMKVYGPSANTLAWLQQNNICSCWNAAFAFWIIGTVFLIWMMIMASQPLPGSRLGGKRKGFR</sequence>
<accession>A0A8E2EJ10</accession>
<keyword evidence="3" id="KW-1185">Reference proteome</keyword>
<dbReference type="EMBL" id="KV744828">
    <property type="protein sequence ID" value="OCK84892.1"/>
    <property type="molecule type" value="Genomic_DNA"/>
</dbReference>
<proteinExistence type="predicted"/>
<feature type="transmembrane region" description="Helical" evidence="1">
    <location>
        <begin position="150"/>
        <end position="169"/>
    </location>
</feature>
<keyword evidence="1" id="KW-0812">Transmembrane</keyword>
<protein>
    <submittedName>
        <fullName evidence="2">Uncharacterized protein</fullName>
    </submittedName>
</protein>
<gene>
    <name evidence="2" type="ORF">K432DRAFT_413671</name>
</gene>
<evidence type="ECO:0000313" key="2">
    <source>
        <dbReference type="EMBL" id="OCK84892.1"/>
    </source>
</evidence>
<dbReference type="Proteomes" id="UP000250266">
    <property type="component" value="Unassembled WGS sequence"/>
</dbReference>
<evidence type="ECO:0000313" key="3">
    <source>
        <dbReference type="Proteomes" id="UP000250266"/>
    </source>
</evidence>
<name>A0A8E2EJ10_9PEZI</name>
<keyword evidence="1" id="KW-1133">Transmembrane helix</keyword>
<dbReference type="AlphaFoldDB" id="A0A8E2EJ10"/>
<organism evidence="2 3">
    <name type="scientific">Lepidopterella palustris CBS 459.81</name>
    <dbReference type="NCBI Taxonomy" id="1314670"/>
    <lineage>
        <taxon>Eukaryota</taxon>
        <taxon>Fungi</taxon>
        <taxon>Dikarya</taxon>
        <taxon>Ascomycota</taxon>
        <taxon>Pezizomycotina</taxon>
        <taxon>Dothideomycetes</taxon>
        <taxon>Pleosporomycetidae</taxon>
        <taxon>Mytilinidiales</taxon>
        <taxon>Argynnaceae</taxon>
        <taxon>Lepidopterella</taxon>
    </lineage>
</organism>
<evidence type="ECO:0000256" key="1">
    <source>
        <dbReference type="SAM" id="Phobius"/>
    </source>
</evidence>
<keyword evidence="1" id="KW-0472">Membrane</keyword>
<feature type="transmembrane region" description="Helical" evidence="1">
    <location>
        <begin position="91"/>
        <end position="112"/>
    </location>
</feature>
<dbReference type="OrthoDB" id="3930290at2759"/>